<evidence type="ECO:0008006" key="2">
    <source>
        <dbReference type="Google" id="ProtNLM"/>
    </source>
</evidence>
<name>X0TIK1_9ZZZZ</name>
<dbReference type="InterPro" id="IPR036005">
    <property type="entry name" value="Creatinase/aminopeptidase-like"/>
</dbReference>
<accession>X0TIK1</accession>
<sequence>SIEPGIYELGYAGFRHSDTAIITEDGYELVTYYPRDIESLTIL</sequence>
<evidence type="ECO:0000313" key="1">
    <source>
        <dbReference type="EMBL" id="GAF87962.1"/>
    </source>
</evidence>
<proteinExistence type="predicted"/>
<dbReference type="Gene3D" id="3.90.230.10">
    <property type="entry name" value="Creatinase/methionine aminopeptidase superfamily"/>
    <property type="match status" value="1"/>
</dbReference>
<gene>
    <name evidence="1" type="ORF">S01H1_31100</name>
</gene>
<feature type="non-terminal residue" evidence="1">
    <location>
        <position position="1"/>
    </location>
</feature>
<protein>
    <recommendedName>
        <fullName evidence="2">Peptidase M24 domain-containing protein</fullName>
    </recommendedName>
</protein>
<dbReference type="EMBL" id="BARS01019170">
    <property type="protein sequence ID" value="GAF87962.1"/>
    <property type="molecule type" value="Genomic_DNA"/>
</dbReference>
<dbReference type="AlphaFoldDB" id="X0TIK1"/>
<dbReference type="SUPFAM" id="SSF55920">
    <property type="entry name" value="Creatinase/aminopeptidase"/>
    <property type="match status" value="1"/>
</dbReference>
<organism evidence="1">
    <name type="scientific">marine sediment metagenome</name>
    <dbReference type="NCBI Taxonomy" id="412755"/>
    <lineage>
        <taxon>unclassified sequences</taxon>
        <taxon>metagenomes</taxon>
        <taxon>ecological metagenomes</taxon>
    </lineage>
</organism>
<comment type="caution">
    <text evidence="1">The sequence shown here is derived from an EMBL/GenBank/DDBJ whole genome shotgun (WGS) entry which is preliminary data.</text>
</comment>
<reference evidence="1" key="1">
    <citation type="journal article" date="2014" name="Front. Microbiol.">
        <title>High frequency of phylogenetically diverse reductive dehalogenase-homologous genes in deep subseafloor sedimentary metagenomes.</title>
        <authorList>
            <person name="Kawai M."/>
            <person name="Futagami T."/>
            <person name="Toyoda A."/>
            <person name="Takaki Y."/>
            <person name="Nishi S."/>
            <person name="Hori S."/>
            <person name="Arai W."/>
            <person name="Tsubouchi T."/>
            <person name="Morono Y."/>
            <person name="Uchiyama I."/>
            <person name="Ito T."/>
            <person name="Fujiyama A."/>
            <person name="Inagaki F."/>
            <person name="Takami H."/>
        </authorList>
    </citation>
    <scope>NUCLEOTIDE SEQUENCE</scope>
    <source>
        <strain evidence="1">Expedition CK06-06</strain>
    </source>
</reference>